<proteinExistence type="predicted"/>
<dbReference type="Proteomes" id="UP000786693">
    <property type="component" value="Unassembled WGS sequence"/>
</dbReference>
<reference evidence="7 8" key="1">
    <citation type="submission" date="2021-05" db="EMBL/GenBank/DDBJ databases">
        <title>Bacteria Genome sequencing.</title>
        <authorList>
            <person name="Takabe Y."/>
            <person name="Nakajima Y."/>
            <person name="Suzuki S."/>
            <person name="Shiozaki T."/>
        </authorList>
    </citation>
    <scope>NUCLEOTIDE SEQUENCE [LARGE SCALE GENOMIC DNA]</scope>
    <source>
        <strain evidence="7 8">AI_62</strain>
    </source>
</reference>
<keyword evidence="3 5" id="KW-1133">Transmembrane helix</keyword>
<dbReference type="Pfam" id="PF13664">
    <property type="entry name" value="DUF4149"/>
    <property type="match status" value="1"/>
</dbReference>
<evidence type="ECO:0000256" key="2">
    <source>
        <dbReference type="ARBA" id="ARBA00022692"/>
    </source>
</evidence>
<sequence length="129" mass="13901">MTTLALLSIAILFGGMVFFSFGFAPVLFAQLPSERVRPLLRGTFPYYYLVVIAVSTICAAVAMIVQPLAAALLLGVCLSTVYARQDLMGRINAATDRGDKRMFGILHGLSVVIQLIQIGIVGWALILVV</sequence>
<comment type="subcellular location">
    <subcellularLocation>
        <location evidence="1">Membrane</location>
    </subcellularLocation>
</comment>
<evidence type="ECO:0000313" key="7">
    <source>
        <dbReference type="EMBL" id="GIT96429.1"/>
    </source>
</evidence>
<evidence type="ECO:0000256" key="1">
    <source>
        <dbReference type="ARBA" id="ARBA00004370"/>
    </source>
</evidence>
<name>A0ABQ4NPU5_9RHOB</name>
<evidence type="ECO:0000256" key="5">
    <source>
        <dbReference type="SAM" id="Phobius"/>
    </source>
</evidence>
<dbReference type="InterPro" id="IPR025423">
    <property type="entry name" value="TMEM205-like"/>
</dbReference>
<evidence type="ECO:0000256" key="3">
    <source>
        <dbReference type="ARBA" id="ARBA00022989"/>
    </source>
</evidence>
<organism evidence="7 8">
    <name type="scientific">Jannaschia pagri</name>
    <dbReference type="NCBI Taxonomy" id="2829797"/>
    <lineage>
        <taxon>Bacteria</taxon>
        <taxon>Pseudomonadati</taxon>
        <taxon>Pseudomonadota</taxon>
        <taxon>Alphaproteobacteria</taxon>
        <taxon>Rhodobacterales</taxon>
        <taxon>Roseobacteraceae</taxon>
        <taxon>Jannaschia</taxon>
    </lineage>
</organism>
<keyword evidence="8" id="KW-1185">Reference proteome</keyword>
<protein>
    <recommendedName>
        <fullName evidence="6">TMEM205-like domain-containing protein</fullName>
    </recommendedName>
</protein>
<dbReference type="EMBL" id="BPFH01000006">
    <property type="protein sequence ID" value="GIT96429.1"/>
    <property type="molecule type" value="Genomic_DNA"/>
</dbReference>
<dbReference type="RefSeq" id="WP_220749928.1">
    <property type="nucleotide sequence ID" value="NZ_BPFH01000006.1"/>
</dbReference>
<evidence type="ECO:0000313" key="8">
    <source>
        <dbReference type="Proteomes" id="UP000786693"/>
    </source>
</evidence>
<comment type="caution">
    <text evidence="7">The sequence shown here is derived from an EMBL/GenBank/DDBJ whole genome shotgun (WGS) entry which is preliminary data.</text>
</comment>
<evidence type="ECO:0000259" key="6">
    <source>
        <dbReference type="Pfam" id="PF13664"/>
    </source>
</evidence>
<feature type="domain" description="TMEM205-like" evidence="6">
    <location>
        <begin position="7"/>
        <end position="98"/>
    </location>
</feature>
<feature type="transmembrane region" description="Helical" evidence="5">
    <location>
        <begin position="102"/>
        <end position="126"/>
    </location>
</feature>
<keyword evidence="4 5" id="KW-0472">Membrane</keyword>
<feature type="transmembrane region" description="Helical" evidence="5">
    <location>
        <begin position="48"/>
        <end position="81"/>
    </location>
</feature>
<accession>A0ABQ4NPU5</accession>
<feature type="transmembrane region" description="Helical" evidence="5">
    <location>
        <begin position="7"/>
        <end position="28"/>
    </location>
</feature>
<keyword evidence="2 5" id="KW-0812">Transmembrane</keyword>
<gene>
    <name evidence="7" type="ORF">JANAI62_30520</name>
</gene>
<evidence type="ECO:0000256" key="4">
    <source>
        <dbReference type="ARBA" id="ARBA00023136"/>
    </source>
</evidence>